<dbReference type="GO" id="GO:0098552">
    <property type="term" value="C:side of membrane"/>
    <property type="evidence" value="ECO:0007669"/>
    <property type="project" value="UniProtKB-KW"/>
</dbReference>
<dbReference type="VEuPathDB" id="FungiDB:CTRG_03942"/>
<protein>
    <recommendedName>
        <fullName evidence="10">1,3-beta-glucanosyltransferase</fullName>
        <ecNumber evidence="10">2.4.1.-</ecNumber>
    </recommendedName>
</protein>
<dbReference type="GO" id="GO:0009986">
    <property type="term" value="C:cell surface"/>
    <property type="evidence" value="ECO:0007669"/>
    <property type="project" value="UniProtKB-ARBA"/>
</dbReference>
<dbReference type="OrthoDB" id="421038at2759"/>
<dbReference type="InterPro" id="IPR004886">
    <property type="entry name" value="Glucanosyltransferase"/>
</dbReference>
<dbReference type="Pfam" id="PF03198">
    <property type="entry name" value="Glyco_hydro_72"/>
    <property type="match status" value="1"/>
</dbReference>
<gene>
    <name evidence="14" type="ORF">CTRG_03942</name>
</gene>
<keyword evidence="4 10" id="KW-0336">GPI-anchor</keyword>
<dbReference type="InterPro" id="IPR017853">
    <property type="entry name" value="GH"/>
</dbReference>
<dbReference type="FunFam" id="3.20.20.80:FF:000038">
    <property type="entry name" value="1,3-beta-glucanosyltransferase"/>
    <property type="match status" value="1"/>
</dbReference>
<evidence type="ECO:0000256" key="3">
    <source>
        <dbReference type="ARBA" id="ARBA00022475"/>
    </source>
</evidence>
<proteinExistence type="inferred from homology"/>
<dbReference type="EC" id="2.4.1.-" evidence="10"/>
<evidence type="ECO:0000313" key="15">
    <source>
        <dbReference type="Proteomes" id="UP000002037"/>
    </source>
</evidence>
<evidence type="ECO:0000256" key="11">
    <source>
        <dbReference type="SAM" id="MobiDB-lite"/>
    </source>
</evidence>
<dbReference type="GO" id="GO:0030445">
    <property type="term" value="C:yeast-form cell wall"/>
    <property type="evidence" value="ECO:0007669"/>
    <property type="project" value="UniProtKB-ARBA"/>
</dbReference>
<dbReference type="Pfam" id="PF07983">
    <property type="entry name" value="X8"/>
    <property type="match status" value="1"/>
</dbReference>
<dbReference type="SMART" id="SM00768">
    <property type="entry name" value="X8"/>
    <property type="match status" value="1"/>
</dbReference>
<keyword evidence="5 10" id="KW-0732">Signal</keyword>
<evidence type="ECO:0000259" key="13">
    <source>
        <dbReference type="SMART" id="SM00768"/>
    </source>
</evidence>
<dbReference type="AlphaFoldDB" id="C5MCJ1"/>
<keyword evidence="12" id="KW-1133">Transmembrane helix</keyword>
<keyword evidence="15" id="KW-1185">Reference proteome</keyword>
<dbReference type="STRING" id="294747.C5MCJ1"/>
<feature type="transmembrane region" description="Helical" evidence="12">
    <location>
        <begin position="533"/>
        <end position="551"/>
    </location>
</feature>
<evidence type="ECO:0000256" key="6">
    <source>
        <dbReference type="ARBA" id="ARBA00023136"/>
    </source>
</evidence>
<feature type="domain" description="X8" evidence="13">
    <location>
        <begin position="389"/>
        <end position="477"/>
    </location>
</feature>
<evidence type="ECO:0000256" key="12">
    <source>
        <dbReference type="SAM" id="Phobius"/>
    </source>
</evidence>
<sequence length="552" mass="60513">MISILKSLLTLTALSSLALAKFEDVSPPIEVVGNKFFYSNNGSQFLIRGIAYQQDTSGSVSTISYDSDPNRKYNDPLVDPESCKRDVEYFIATNTNTLRVYAVDPDNDHEECMKIFSDAGIYIIADLSEPTTSINRNNPEWNLDVYDRYTKVIDTLQEYSNVLGFFAGNEVTNNRTNTDASPFVKAAIRDMKKYIKDNDYREIPVGYSSNDDEETRVAIADYFACGSLDDRADFFGINMYEWCGRSTFETSGYKDRTEEFQNLTIPIFFSEYGCNANRPRLFQEVGTLFSDKMTDVWSGGIVYMYYEEANNYGLVSLDGSKVSTMSDYNNYRSQINNISPSLATRSTIGSAEASRTLACPDNSFSTWRAATDLPPTPDEEYCDCLAQSFNCVVADDVDEEDYGDLFGEVCGYIDCSEISADGNEGAYGSFSFCSDKDRLSFVLNQYYHDQNERSDACDFGGSASINSDAVETSRCSASGVSSGSGTRRSGSSTRSGSSSGSSSASDSSSTSTSSGSSSNAGVRVAGEMSMTKLFTITGIVTAFVGGMSILLN</sequence>
<dbReference type="Gene3D" id="3.20.20.80">
    <property type="entry name" value="Glycosidases"/>
    <property type="match status" value="1"/>
</dbReference>
<dbReference type="HOGENOM" id="CLU_021855_2_1_1"/>
<feature type="chain" id="PRO_5005125289" description="1,3-beta-glucanosyltransferase" evidence="10">
    <location>
        <begin position="21"/>
        <end position="552"/>
    </location>
</feature>
<dbReference type="PANTHER" id="PTHR31468">
    <property type="entry name" value="1,3-BETA-GLUCANOSYLTRANSFERASE GAS1"/>
    <property type="match status" value="1"/>
</dbReference>
<keyword evidence="7" id="KW-1015">Disulfide bond</keyword>
<dbReference type="RefSeq" id="XP_002549645.1">
    <property type="nucleotide sequence ID" value="XM_002549599.1"/>
</dbReference>
<evidence type="ECO:0000256" key="10">
    <source>
        <dbReference type="RuleBase" id="RU361209"/>
    </source>
</evidence>
<dbReference type="Gene3D" id="1.20.58.1040">
    <property type="match status" value="1"/>
</dbReference>
<dbReference type="GO" id="GO:0071970">
    <property type="term" value="P:fungal-type cell wall (1-&gt;3)-beta-D-glucan biosynthetic process"/>
    <property type="evidence" value="ECO:0007669"/>
    <property type="project" value="TreeGrafter"/>
</dbReference>
<evidence type="ECO:0000256" key="5">
    <source>
        <dbReference type="ARBA" id="ARBA00022729"/>
    </source>
</evidence>
<keyword evidence="10" id="KW-0808">Transferase</keyword>
<dbReference type="SUPFAM" id="SSF51445">
    <property type="entry name" value="(Trans)glycosidases"/>
    <property type="match status" value="1"/>
</dbReference>
<evidence type="ECO:0000313" key="14">
    <source>
        <dbReference type="EMBL" id="EER32271.1"/>
    </source>
</evidence>
<keyword evidence="9 10" id="KW-0449">Lipoprotein</keyword>
<comment type="similarity">
    <text evidence="2 10">Belongs to the glycosyl hydrolase 72 family.</text>
</comment>
<comment type="function">
    <text evidence="10">Splits internally a 1,3-beta-glucan molecule and transfers the newly generated reducing end (the donor) to the non-reducing end of another 1,3-beta-glucan molecule (the acceptor) forming a 1,3-beta linkage, resulting in the elongation of 1,3-beta-glucan chains in the cell wall.</text>
</comment>
<evidence type="ECO:0000256" key="4">
    <source>
        <dbReference type="ARBA" id="ARBA00022622"/>
    </source>
</evidence>
<reference evidence="14 15" key="1">
    <citation type="journal article" date="2009" name="Nature">
        <title>Evolution of pathogenicity and sexual reproduction in eight Candida genomes.</title>
        <authorList>
            <person name="Butler G."/>
            <person name="Rasmussen M.D."/>
            <person name="Lin M.F."/>
            <person name="Santos M.A."/>
            <person name="Sakthikumar S."/>
            <person name="Munro C.A."/>
            <person name="Rheinbay E."/>
            <person name="Grabherr M."/>
            <person name="Forche A."/>
            <person name="Reedy J.L."/>
            <person name="Agrafioti I."/>
            <person name="Arnaud M.B."/>
            <person name="Bates S."/>
            <person name="Brown A.J."/>
            <person name="Brunke S."/>
            <person name="Costanzo M.C."/>
            <person name="Fitzpatrick D.A."/>
            <person name="de Groot P.W."/>
            <person name="Harris D."/>
            <person name="Hoyer L.L."/>
            <person name="Hube B."/>
            <person name="Klis F.M."/>
            <person name="Kodira C."/>
            <person name="Lennard N."/>
            <person name="Logue M.E."/>
            <person name="Martin R."/>
            <person name="Neiman A.M."/>
            <person name="Nikolaou E."/>
            <person name="Quail M.A."/>
            <person name="Quinn J."/>
            <person name="Santos M.C."/>
            <person name="Schmitzberger F.F."/>
            <person name="Sherlock G."/>
            <person name="Shah P."/>
            <person name="Silverstein K.A."/>
            <person name="Skrzypek M.S."/>
            <person name="Soll D."/>
            <person name="Staggs R."/>
            <person name="Stansfield I."/>
            <person name="Stumpf M.P."/>
            <person name="Sudbery P.E."/>
            <person name="Srikantha T."/>
            <person name="Zeng Q."/>
            <person name="Berman J."/>
            <person name="Berriman M."/>
            <person name="Heitman J."/>
            <person name="Gow N.A."/>
            <person name="Lorenz M.C."/>
            <person name="Birren B.W."/>
            <person name="Kellis M."/>
            <person name="Cuomo C.A."/>
        </authorList>
    </citation>
    <scope>NUCLEOTIDE SEQUENCE [LARGE SCALE GENOMIC DNA]</scope>
    <source>
        <strain evidence="15">ATCC MYA-3404 / T1</strain>
    </source>
</reference>
<dbReference type="EMBL" id="GG692399">
    <property type="protein sequence ID" value="EER32271.1"/>
    <property type="molecule type" value="Genomic_DNA"/>
</dbReference>
<dbReference type="GO" id="GO:0042124">
    <property type="term" value="F:1,3-beta-glucanosyltransferase activity"/>
    <property type="evidence" value="ECO:0007669"/>
    <property type="project" value="TreeGrafter"/>
</dbReference>
<evidence type="ECO:0000256" key="7">
    <source>
        <dbReference type="ARBA" id="ARBA00023157"/>
    </source>
</evidence>
<dbReference type="InterPro" id="IPR012946">
    <property type="entry name" value="X8"/>
</dbReference>
<dbReference type="PANTHER" id="PTHR31468:SF2">
    <property type="entry name" value="1,3-BETA-GLUCANOSYLTRANSFERASE GAS1"/>
    <property type="match status" value="1"/>
</dbReference>
<organism evidence="14 15">
    <name type="scientific">Candida tropicalis (strain ATCC MYA-3404 / T1)</name>
    <name type="common">Yeast</name>
    <dbReference type="NCBI Taxonomy" id="294747"/>
    <lineage>
        <taxon>Eukaryota</taxon>
        <taxon>Fungi</taxon>
        <taxon>Dikarya</taxon>
        <taxon>Ascomycota</taxon>
        <taxon>Saccharomycotina</taxon>
        <taxon>Pichiomycetes</taxon>
        <taxon>Debaryomycetaceae</taxon>
        <taxon>Candida/Lodderomyces clade</taxon>
        <taxon>Candida</taxon>
    </lineage>
</organism>
<name>C5MCJ1_CANTT</name>
<dbReference type="Proteomes" id="UP000002037">
    <property type="component" value="Unassembled WGS sequence"/>
</dbReference>
<feature type="region of interest" description="Disordered" evidence="11">
    <location>
        <begin position="475"/>
        <end position="521"/>
    </location>
</feature>
<evidence type="ECO:0000256" key="2">
    <source>
        <dbReference type="ARBA" id="ARBA00007528"/>
    </source>
</evidence>
<feature type="signal peptide" evidence="10">
    <location>
        <begin position="1"/>
        <end position="20"/>
    </location>
</feature>
<evidence type="ECO:0000256" key="1">
    <source>
        <dbReference type="ARBA" id="ARBA00004589"/>
    </source>
</evidence>
<comment type="subcellular location">
    <subcellularLocation>
        <location evidence="10">Cell membrane</location>
        <topology evidence="10">Lipid-anchor</topology>
        <topology evidence="10">GPI-anchor</topology>
    </subcellularLocation>
    <subcellularLocation>
        <location evidence="1">Membrane</location>
        <topology evidence="1">Lipid-anchor</topology>
        <topology evidence="1">GPI-anchor</topology>
    </subcellularLocation>
</comment>
<keyword evidence="6 10" id="KW-0472">Membrane</keyword>
<keyword evidence="3" id="KW-1003">Cell membrane</keyword>
<accession>C5MCJ1</accession>
<evidence type="ECO:0000256" key="8">
    <source>
        <dbReference type="ARBA" id="ARBA00023180"/>
    </source>
</evidence>
<dbReference type="eggNOG" id="ENOG502QPST">
    <property type="taxonomic scope" value="Eukaryota"/>
</dbReference>
<dbReference type="GeneID" id="8295790"/>
<keyword evidence="12" id="KW-0812">Transmembrane</keyword>
<keyword evidence="8" id="KW-0325">Glycoprotein</keyword>
<dbReference type="GO" id="GO:0005886">
    <property type="term" value="C:plasma membrane"/>
    <property type="evidence" value="ECO:0007669"/>
    <property type="project" value="UniProtKB-SubCell"/>
</dbReference>
<dbReference type="GO" id="GO:0030446">
    <property type="term" value="C:hyphal cell wall"/>
    <property type="evidence" value="ECO:0007669"/>
    <property type="project" value="UniProtKB-ARBA"/>
</dbReference>
<dbReference type="KEGG" id="ctp:CTRG_03942"/>
<evidence type="ECO:0000256" key="9">
    <source>
        <dbReference type="ARBA" id="ARBA00023288"/>
    </source>
</evidence>
<dbReference type="GO" id="GO:0031505">
    <property type="term" value="P:fungal-type cell wall organization"/>
    <property type="evidence" value="ECO:0007669"/>
    <property type="project" value="UniProtKB-ARBA"/>
</dbReference>
<dbReference type="GO" id="GO:1903561">
    <property type="term" value="C:extracellular vesicle"/>
    <property type="evidence" value="ECO:0007669"/>
    <property type="project" value="UniProtKB-ARBA"/>
</dbReference>